<organism evidence="1 2">
    <name type="scientific">Bagarius yarrelli</name>
    <name type="common">Goonch</name>
    <name type="synonym">Bagrus yarrelli</name>
    <dbReference type="NCBI Taxonomy" id="175774"/>
    <lineage>
        <taxon>Eukaryota</taxon>
        <taxon>Metazoa</taxon>
        <taxon>Chordata</taxon>
        <taxon>Craniata</taxon>
        <taxon>Vertebrata</taxon>
        <taxon>Euteleostomi</taxon>
        <taxon>Actinopterygii</taxon>
        <taxon>Neopterygii</taxon>
        <taxon>Teleostei</taxon>
        <taxon>Ostariophysi</taxon>
        <taxon>Siluriformes</taxon>
        <taxon>Sisoridae</taxon>
        <taxon>Sisorinae</taxon>
        <taxon>Bagarius</taxon>
    </lineage>
</organism>
<protein>
    <submittedName>
        <fullName evidence="1">Uncharacterized protein</fullName>
    </submittedName>
</protein>
<keyword evidence="2" id="KW-1185">Reference proteome</keyword>
<comment type="caution">
    <text evidence="1">The sequence shown here is derived from an EMBL/GenBank/DDBJ whole genome shotgun (WGS) entry which is preliminary data.</text>
</comment>
<dbReference type="EMBL" id="VCAZ01000032">
    <property type="protein sequence ID" value="TSL47610.1"/>
    <property type="molecule type" value="Genomic_DNA"/>
</dbReference>
<dbReference type="AlphaFoldDB" id="A0A556TZI5"/>
<evidence type="ECO:0000313" key="1">
    <source>
        <dbReference type="EMBL" id="TSL47610.1"/>
    </source>
</evidence>
<gene>
    <name evidence="1" type="ORF">Baya_7191</name>
</gene>
<proteinExistence type="predicted"/>
<accession>A0A556TZI5</accession>
<dbReference type="Proteomes" id="UP000319801">
    <property type="component" value="Unassembled WGS sequence"/>
</dbReference>
<sequence length="86" mass="9953">MDVNFDLRLFCRQYQGLWSWRSGYELEELLQLIQPIMRQRCHGHQRVGSQWDLAPGTGARWAALNTTVFRVFHRSSAGDEGEVSGE</sequence>
<evidence type="ECO:0000313" key="2">
    <source>
        <dbReference type="Proteomes" id="UP000319801"/>
    </source>
</evidence>
<reference evidence="1 2" key="1">
    <citation type="journal article" date="2019" name="Genome Biol. Evol.">
        <title>Whole-Genome Sequencing of the Giant Devil Catfish, Bagarius yarrelli.</title>
        <authorList>
            <person name="Jiang W."/>
            <person name="Lv Y."/>
            <person name="Cheng L."/>
            <person name="Yang K."/>
            <person name="Chao B."/>
            <person name="Wang X."/>
            <person name="Li Y."/>
            <person name="Pan X."/>
            <person name="You X."/>
            <person name="Zhang Y."/>
            <person name="Yang J."/>
            <person name="Li J."/>
            <person name="Zhang X."/>
            <person name="Liu S."/>
            <person name="Sun C."/>
            <person name="Yang J."/>
            <person name="Shi Q."/>
        </authorList>
    </citation>
    <scope>NUCLEOTIDE SEQUENCE [LARGE SCALE GENOMIC DNA]</scope>
    <source>
        <strain evidence="1">JWS20170419001</strain>
        <tissue evidence="1">Muscle</tissue>
    </source>
</reference>
<name>A0A556TZI5_BAGYA</name>